<organism evidence="2 3">
    <name type="scientific">Coniochaeta ligniaria NRRL 30616</name>
    <dbReference type="NCBI Taxonomy" id="1408157"/>
    <lineage>
        <taxon>Eukaryota</taxon>
        <taxon>Fungi</taxon>
        <taxon>Dikarya</taxon>
        <taxon>Ascomycota</taxon>
        <taxon>Pezizomycotina</taxon>
        <taxon>Sordariomycetes</taxon>
        <taxon>Sordariomycetidae</taxon>
        <taxon>Coniochaetales</taxon>
        <taxon>Coniochaetaceae</taxon>
        <taxon>Coniochaeta</taxon>
    </lineage>
</organism>
<protein>
    <submittedName>
        <fullName evidence="2">Uncharacterized protein</fullName>
    </submittedName>
</protein>
<dbReference type="InParanoid" id="A0A1J7I6D7"/>
<accession>A0A1J7I6D7</accession>
<dbReference type="AlphaFoldDB" id="A0A1J7I6D7"/>
<evidence type="ECO:0000256" key="1">
    <source>
        <dbReference type="SAM" id="MobiDB-lite"/>
    </source>
</evidence>
<reference evidence="2 3" key="1">
    <citation type="submission" date="2016-10" db="EMBL/GenBank/DDBJ databases">
        <title>Draft genome sequence of Coniochaeta ligniaria NRRL30616, a lignocellulolytic fungus for bioabatement of inhibitors in plant biomass hydrolysates.</title>
        <authorList>
            <consortium name="DOE Joint Genome Institute"/>
            <person name="Jimenez D.J."/>
            <person name="Hector R.E."/>
            <person name="Riley R."/>
            <person name="Sun H."/>
            <person name="Grigoriev I.V."/>
            <person name="Van Elsas J.D."/>
            <person name="Nichols N.N."/>
        </authorList>
    </citation>
    <scope>NUCLEOTIDE SEQUENCE [LARGE SCALE GENOMIC DNA]</scope>
    <source>
        <strain evidence="2 3">NRRL 30616</strain>
    </source>
</reference>
<feature type="region of interest" description="Disordered" evidence="1">
    <location>
        <begin position="1"/>
        <end position="59"/>
    </location>
</feature>
<dbReference type="EMBL" id="KV875108">
    <property type="protein sequence ID" value="OIW23078.1"/>
    <property type="molecule type" value="Genomic_DNA"/>
</dbReference>
<gene>
    <name evidence="2" type="ORF">CONLIGDRAFT_649912</name>
</gene>
<keyword evidence="3" id="KW-1185">Reference proteome</keyword>
<name>A0A1J7I6D7_9PEZI</name>
<sequence>MGLKRVRKRLTSRQVEDGNGTALPEEEETLQAPVTRRQEKPSPEATSKALTGGSKAITGGHRTRSLREVLGALTARQADQNSARRHHTAPLSLRFLQRVETVCTAAVGVNWNINHHLDLTSMVGHVLTFGEPARTRVSPNDIGKDEAVLGAAVAGRALAAATGEIRLVQHTVGRPPNVIAKAALLVDQDGIFQEQVAAAADEEFEGVGLLVGLSTMSMIMKSSPLVRRLRHSDTSTPMMPQRSTNSGWPAPLRDTRSYYYILRGLFPRLQEDNSQSHFTDGSRCIAAFVAGRKDVYILNQRLFG</sequence>
<dbReference type="Proteomes" id="UP000182658">
    <property type="component" value="Unassembled WGS sequence"/>
</dbReference>
<evidence type="ECO:0000313" key="2">
    <source>
        <dbReference type="EMBL" id="OIW23078.1"/>
    </source>
</evidence>
<feature type="compositionally biased region" description="Basic residues" evidence="1">
    <location>
        <begin position="1"/>
        <end position="11"/>
    </location>
</feature>
<proteinExistence type="predicted"/>
<evidence type="ECO:0000313" key="3">
    <source>
        <dbReference type="Proteomes" id="UP000182658"/>
    </source>
</evidence>